<feature type="compositionally biased region" description="Low complexity" evidence="1">
    <location>
        <begin position="89"/>
        <end position="100"/>
    </location>
</feature>
<feature type="compositionally biased region" description="Basic and acidic residues" evidence="1">
    <location>
        <begin position="138"/>
        <end position="147"/>
    </location>
</feature>
<protein>
    <submittedName>
        <fullName evidence="2">Uncharacterized protein</fullName>
    </submittedName>
</protein>
<evidence type="ECO:0000313" key="2">
    <source>
        <dbReference type="EMBL" id="CAK9208412.1"/>
    </source>
</evidence>
<feature type="compositionally biased region" description="Basic and acidic residues" evidence="1">
    <location>
        <begin position="165"/>
        <end position="175"/>
    </location>
</feature>
<dbReference type="EMBL" id="OZ019909">
    <property type="protein sequence ID" value="CAK9208412.1"/>
    <property type="molecule type" value="Genomic_DNA"/>
</dbReference>
<proteinExistence type="predicted"/>
<name>A0ABP0TYC0_9BRYO</name>
<evidence type="ECO:0000313" key="3">
    <source>
        <dbReference type="Proteomes" id="UP001497512"/>
    </source>
</evidence>
<evidence type="ECO:0000256" key="1">
    <source>
        <dbReference type="SAM" id="MobiDB-lite"/>
    </source>
</evidence>
<reference evidence="2" key="1">
    <citation type="submission" date="2024-02" db="EMBL/GenBank/DDBJ databases">
        <authorList>
            <consortium name="ELIXIR-Norway"/>
            <consortium name="Elixir Norway"/>
        </authorList>
    </citation>
    <scope>NUCLEOTIDE SEQUENCE</scope>
</reference>
<accession>A0ABP0TYC0</accession>
<keyword evidence="3" id="KW-1185">Reference proteome</keyword>
<sequence>MLLVRPVQSFIASLRGNNDAARQYMNLWTIQRDAAIDGKDVSRLVAMAFLEHANLDLGMADYRHLAAYFGGAIKKNHPSTGLAATTRGSNARSVSASSSSTGPRTLDLQGTGLGRDAGPRQYGRPVGGHAHRTRQVGHVHDPVDGDRLHRHRGGASNDPCPRTRSGRDSSRLTTRDLRRGHDHVRRPSVHRVRIGATRGHSEVRGTRAHVEPFAKASLHRGGEAHLLLSDFRPVMKRLLPLWAVGCQLVALTASLSPSEEMDLKIVMSTRFAVVWMSTVRPLIQYVVDEVADVDEEIVR</sequence>
<feature type="region of interest" description="Disordered" evidence="1">
    <location>
        <begin position="80"/>
        <end position="175"/>
    </location>
</feature>
<gene>
    <name evidence="2" type="ORF">CSSPTR1EN2_LOCUS9170</name>
</gene>
<dbReference type="Proteomes" id="UP001497512">
    <property type="component" value="Chromosome 17"/>
</dbReference>
<organism evidence="2 3">
    <name type="scientific">Sphagnum troendelagicum</name>
    <dbReference type="NCBI Taxonomy" id="128251"/>
    <lineage>
        <taxon>Eukaryota</taxon>
        <taxon>Viridiplantae</taxon>
        <taxon>Streptophyta</taxon>
        <taxon>Embryophyta</taxon>
        <taxon>Bryophyta</taxon>
        <taxon>Sphagnophytina</taxon>
        <taxon>Sphagnopsida</taxon>
        <taxon>Sphagnales</taxon>
        <taxon>Sphagnaceae</taxon>
        <taxon>Sphagnum</taxon>
    </lineage>
</organism>